<comment type="caution">
    <text evidence="1">The sequence shown here is derived from an EMBL/GenBank/DDBJ whole genome shotgun (WGS) entry which is preliminary data.</text>
</comment>
<dbReference type="AlphaFoldDB" id="A0A6V7TWK2"/>
<dbReference type="EMBL" id="CAJEWN010000018">
    <property type="protein sequence ID" value="CAD2136521.1"/>
    <property type="molecule type" value="Genomic_DNA"/>
</dbReference>
<dbReference type="OrthoDB" id="5900704at2759"/>
<dbReference type="Proteomes" id="UP000580250">
    <property type="component" value="Unassembled WGS sequence"/>
</dbReference>
<evidence type="ECO:0000313" key="2">
    <source>
        <dbReference type="Proteomes" id="UP000580250"/>
    </source>
</evidence>
<protein>
    <submittedName>
        <fullName evidence="1">Uncharacterized protein</fullName>
    </submittedName>
</protein>
<accession>A0A6V7TWK2</accession>
<name>A0A6V7TWK2_MELEN</name>
<proteinExistence type="predicted"/>
<gene>
    <name evidence="1" type="ORF">MENT_LOCUS5099</name>
</gene>
<evidence type="ECO:0000313" key="1">
    <source>
        <dbReference type="EMBL" id="CAD2136521.1"/>
    </source>
</evidence>
<reference evidence="1 2" key="1">
    <citation type="submission" date="2020-08" db="EMBL/GenBank/DDBJ databases">
        <authorList>
            <person name="Koutsovoulos G."/>
            <person name="Danchin GJ E."/>
        </authorList>
    </citation>
    <scope>NUCLEOTIDE SEQUENCE [LARGE SCALE GENOMIC DNA]</scope>
</reference>
<sequence length="136" mass="16092">MSQQQQNNQNAKNVYVPSEVKKPWYVTEEMMSRRITCEKRPMSLSKKEKREYRERMIPMPITTLEEYNEYQKIRLRPKEEKYPWNKNAWNTSGGGGAGTSGEAALDKYREIIKDEVVTQSAIDDWKNREGGWDNMH</sequence>
<organism evidence="1 2">
    <name type="scientific">Meloidogyne enterolobii</name>
    <name type="common">Root-knot nematode worm</name>
    <name type="synonym">Meloidogyne mayaguensis</name>
    <dbReference type="NCBI Taxonomy" id="390850"/>
    <lineage>
        <taxon>Eukaryota</taxon>
        <taxon>Metazoa</taxon>
        <taxon>Ecdysozoa</taxon>
        <taxon>Nematoda</taxon>
        <taxon>Chromadorea</taxon>
        <taxon>Rhabditida</taxon>
        <taxon>Tylenchina</taxon>
        <taxon>Tylenchomorpha</taxon>
        <taxon>Tylenchoidea</taxon>
        <taxon>Meloidogynidae</taxon>
        <taxon>Meloidogyninae</taxon>
        <taxon>Meloidogyne</taxon>
    </lineage>
</organism>